<sequence length="360" mass="39853">MLGAQSQPDFSQDPAFTQAIYMEDDIKHHIIKSRLLISQLADSSDWVPYQQKNGITLTTLDIEGDPLPAIRGSAEVDIGVEELIRCIRSAGARQILDTSIIGDPRFVEGHLVRHLGGNNNSLYSKMPGVLAIVAPRYIYGVQQRYYLPETDTHVILVCSLPLSDEAPMPKGHITVDVKVAGWYLKPLTPQRTEVSYYALVDPAGTIPSFVARLASSQAGLCVATVRDYINDFGAPMGMSVVGALKIERFEFEHKSRMYDFRVTMPDSVSDEQVKDTYMEVNVDRKMYPSGVSIVMTGNGAEGSIEAATVRKGRSEACVWVKIFFANHSYRGTSIFVCTKNESGPFTLTLNDKELPEVETF</sequence>
<proteinExistence type="predicted"/>
<evidence type="ECO:0000313" key="1">
    <source>
        <dbReference type="EMBL" id="TPX36298.1"/>
    </source>
</evidence>
<dbReference type="InterPro" id="IPR051213">
    <property type="entry name" value="START_lipid_transfer"/>
</dbReference>
<comment type="caution">
    <text evidence="1">The sequence shown here is derived from an EMBL/GenBank/DDBJ whole genome shotgun (WGS) entry which is preliminary data.</text>
</comment>
<evidence type="ECO:0000313" key="2">
    <source>
        <dbReference type="Proteomes" id="UP000319731"/>
    </source>
</evidence>
<dbReference type="GeneID" id="42002659"/>
<dbReference type="RefSeq" id="XP_031026611.1">
    <property type="nucleotide sequence ID" value="XM_031167362.1"/>
</dbReference>
<dbReference type="PANTHER" id="PTHR19308">
    <property type="entry name" value="PHOSPHATIDYLCHOLINE TRANSFER PROTEIN"/>
    <property type="match status" value="1"/>
</dbReference>
<dbReference type="InterPro" id="IPR023393">
    <property type="entry name" value="START-like_dom_sf"/>
</dbReference>
<dbReference type="PANTHER" id="PTHR19308:SF14">
    <property type="entry name" value="START DOMAIN-CONTAINING PROTEIN"/>
    <property type="match status" value="1"/>
</dbReference>
<keyword evidence="2" id="KW-1185">Reference proteome</keyword>
<dbReference type="Proteomes" id="UP000319731">
    <property type="component" value="Unassembled WGS sequence"/>
</dbReference>
<dbReference type="OrthoDB" id="196858at2759"/>
<dbReference type="AlphaFoldDB" id="A0A507CAD0"/>
<name>A0A507CAD0_9FUNG</name>
<dbReference type="Gene3D" id="3.30.530.20">
    <property type="match status" value="1"/>
</dbReference>
<dbReference type="EMBL" id="QEAO01000005">
    <property type="protein sequence ID" value="TPX36298.1"/>
    <property type="molecule type" value="Genomic_DNA"/>
</dbReference>
<gene>
    <name evidence="1" type="ORF">SmJEL517_g01434</name>
</gene>
<dbReference type="CDD" id="cd00177">
    <property type="entry name" value="START"/>
    <property type="match status" value="1"/>
</dbReference>
<evidence type="ECO:0008006" key="3">
    <source>
        <dbReference type="Google" id="ProtNLM"/>
    </source>
</evidence>
<accession>A0A507CAD0</accession>
<organism evidence="1 2">
    <name type="scientific">Synchytrium microbalum</name>
    <dbReference type="NCBI Taxonomy" id="1806994"/>
    <lineage>
        <taxon>Eukaryota</taxon>
        <taxon>Fungi</taxon>
        <taxon>Fungi incertae sedis</taxon>
        <taxon>Chytridiomycota</taxon>
        <taxon>Chytridiomycota incertae sedis</taxon>
        <taxon>Chytridiomycetes</taxon>
        <taxon>Synchytriales</taxon>
        <taxon>Synchytriaceae</taxon>
        <taxon>Synchytrium</taxon>
    </lineage>
</organism>
<reference evidence="1 2" key="1">
    <citation type="journal article" date="2019" name="Sci. Rep.">
        <title>Comparative genomics of chytrid fungi reveal insights into the obligate biotrophic and pathogenic lifestyle of Synchytrium endobioticum.</title>
        <authorList>
            <person name="van de Vossenberg B.T.L.H."/>
            <person name="Warris S."/>
            <person name="Nguyen H.D.T."/>
            <person name="van Gent-Pelzer M.P.E."/>
            <person name="Joly D.L."/>
            <person name="van de Geest H.C."/>
            <person name="Bonants P.J.M."/>
            <person name="Smith D.S."/>
            <person name="Levesque C.A."/>
            <person name="van der Lee T.A.J."/>
        </authorList>
    </citation>
    <scope>NUCLEOTIDE SEQUENCE [LARGE SCALE GENOMIC DNA]</scope>
    <source>
        <strain evidence="1 2">JEL517</strain>
    </source>
</reference>
<protein>
    <recommendedName>
        <fullName evidence="3">START domain-containing protein</fullName>
    </recommendedName>
</protein>
<dbReference type="STRING" id="1806994.A0A507CAD0"/>
<dbReference type="SUPFAM" id="SSF55961">
    <property type="entry name" value="Bet v1-like"/>
    <property type="match status" value="1"/>
</dbReference>